<evidence type="ECO:0000313" key="2">
    <source>
        <dbReference type="Proteomes" id="UP000770717"/>
    </source>
</evidence>
<organism evidence="1 2">
    <name type="scientific">Eleutherodactylus coqui</name>
    <name type="common">Puerto Rican coqui</name>
    <dbReference type="NCBI Taxonomy" id="57060"/>
    <lineage>
        <taxon>Eukaryota</taxon>
        <taxon>Metazoa</taxon>
        <taxon>Chordata</taxon>
        <taxon>Craniata</taxon>
        <taxon>Vertebrata</taxon>
        <taxon>Euteleostomi</taxon>
        <taxon>Amphibia</taxon>
        <taxon>Batrachia</taxon>
        <taxon>Anura</taxon>
        <taxon>Neobatrachia</taxon>
        <taxon>Hyloidea</taxon>
        <taxon>Eleutherodactylidae</taxon>
        <taxon>Eleutherodactylinae</taxon>
        <taxon>Eleutherodactylus</taxon>
        <taxon>Eleutherodactylus</taxon>
    </lineage>
</organism>
<sequence length="98" mass="11021">MKYSEKHSCCNRNGGLRRYKQRQRLARGRPARAAFTSQGAGKVFCLFEISLRRPQFCEPISVPGPGAFLIWCGRWGALSIKPVPSPSSFSDRSHLSQH</sequence>
<protein>
    <submittedName>
        <fullName evidence="1">Uncharacterized protein</fullName>
    </submittedName>
</protein>
<dbReference type="EMBL" id="WNTK01074982">
    <property type="protein sequence ID" value="KAG9460390.1"/>
    <property type="molecule type" value="Genomic_DNA"/>
</dbReference>
<reference evidence="1" key="1">
    <citation type="thesis" date="2020" institute="ProQuest LLC" country="789 East Eisenhower Parkway, Ann Arbor, MI, USA">
        <title>Comparative Genomics and Chromosome Evolution.</title>
        <authorList>
            <person name="Mudd A.B."/>
        </authorList>
    </citation>
    <scope>NUCLEOTIDE SEQUENCE</scope>
    <source>
        <strain evidence="1">HN-11 Male</strain>
        <tissue evidence="1">Kidney and liver</tissue>
    </source>
</reference>
<dbReference type="AlphaFoldDB" id="A0A8J6E2Q3"/>
<accession>A0A8J6E2Q3</accession>
<comment type="caution">
    <text evidence="1">The sequence shown here is derived from an EMBL/GenBank/DDBJ whole genome shotgun (WGS) entry which is preliminary data.</text>
</comment>
<name>A0A8J6E2Q3_ELECQ</name>
<proteinExistence type="predicted"/>
<dbReference type="Proteomes" id="UP000770717">
    <property type="component" value="Unassembled WGS sequence"/>
</dbReference>
<keyword evidence="2" id="KW-1185">Reference proteome</keyword>
<evidence type="ECO:0000313" key="1">
    <source>
        <dbReference type="EMBL" id="KAG9460390.1"/>
    </source>
</evidence>
<gene>
    <name evidence="1" type="ORF">GDO78_022134</name>
</gene>